<evidence type="ECO:0000313" key="4">
    <source>
        <dbReference type="EMBL" id="KAK1763208.1"/>
    </source>
</evidence>
<dbReference type="InterPro" id="IPR004148">
    <property type="entry name" value="BAR_dom"/>
</dbReference>
<dbReference type="GO" id="GO:0005737">
    <property type="term" value="C:cytoplasm"/>
    <property type="evidence" value="ECO:0007669"/>
    <property type="project" value="InterPro"/>
</dbReference>
<reference evidence="4" key="1">
    <citation type="submission" date="2023-06" db="EMBL/GenBank/DDBJ databases">
        <title>Genome-scale phylogeny and comparative genomics of the fungal order Sordariales.</title>
        <authorList>
            <consortium name="Lawrence Berkeley National Laboratory"/>
            <person name="Hensen N."/>
            <person name="Bonometti L."/>
            <person name="Westerberg I."/>
            <person name="Brannstrom I.O."/>
            <person name="Guillou S."/>
            <person name="Cros-Aarteil S."/>
            <person name="Calhoun S."/>
            <person name="Haridas S."/>
            <person name="Kuo A."/>
            <person name="Mondo S."/>
            <person name="Pangilinan J."/>
            <person name="Riley R."/>
            <person name="Labutti K."/>
            <person name="Andreopoulos B."/>
            <person name="Lipzen A."/>
            <person name="Chen C."/>
            <person name="Yanf M."/>
            <person name="Daum C."/>
            <person name="Ng V."/>
            <person name="Clum A."/>
            <person name="Steindorff A."/>
            <person name="Ohm R."/>
            <person name="Martin F."/>
            <person name="Silar P."/>
            <person name="Natvig D."/>
            <person name="Lalanne C."/>
            <person name="Gautier V."/>
            <person name="Ament-Velasquez S.L."/>
            <person name="Kruys A."/>
            <person name="Hutchinson M.I."/>
            <person name="Powell A.J."/>
            <person name="Barry K."/>
            <person name="Miller A.N."/>
            <person name="Grigoriev I.V."/>
            <person name="Debuchy R."/>
            <person name="Gladieux P."/>
            <person name="Thoren M.H."/>
            <person name="Johannesson H."/>
        </authorList>
    </citation>
    <scope>NUCLEOTIDE SEQUENCE</scope>
    <source>
        <strain evidence="4">8032-3</strain>
    </source>
</reference>
<feature type="domain" description="BAR" evidence="3">
    <location>
        <begin position="15"/>
        <end position="238"/>
    </location>
</feature>
<dbReference type="InterPro" id="IPR027267">
    <property type="entry name" value="AH/BAR_dom_sf"/>
</dbReference>
<dbReference type="SUPFAM" id="SSF103657">
    <property type="entry name" value="BAR/IMD domain-like"/>
    <property type="match status" value="1"/>
</dbReference>
<gene>
    <name evidence="4" type="ORF">QBC33DRAFT_459861</name>
</gene>
<keyword evidence="1" id="KW-0175">Coiled coil</keyword>
<proteinExistence type="predicted"/>
<name>A0AAJ0BRL9_9PEZI</name>
<protein>
    <recommendedName>
        <fullName evidence="3">BAR domain-containing protein</fullName>
    </recommendedName>
</protein>
<sequence length="473" mass="51905">MRITKKFDRAFQWAGEKMGAEAKTNMSEDFKMLEIEMALRFEGMERLQKSMNAYIKWLGRRGETFDDKEKGLPASYLGRTMLSHGEDFEADSEFGNCLIAMGRANERLAGVQEHFVADATSTWLESLERSLAMMKEYQSARKKLENRRLAYDASITKMQKAKRDDFRVEEELRANKAKYEESSEDVLRRMQDIKDAEVDSVRDLTGFLDAELDYHERCADELRRVRQSWAADVSGSSGHGDRAGSIGGGGGTGMILERRPTGRSRSNTAHSFSDKLSRTNSRNNIYEVEEPRAEPAVRTPIRNTSRPGIGSSSSSFTWAAQQPDPAPRPTLTTAHTFHSGLSIDRGREQATGRTAGSGSGSSYGGYNSQGGGGLNMGSLRAGLRPTSRAAATREVDVFADRDDDTASGSGSPEWGERSASPATSFDSLSRSTSNLASSSSTTTLGQRKAPPPPPPSRSKKPPPPVPAKREVGY</sequence>
<dbReference type="Proteomes" id="UP001244011">
    <property type="component" value="Unassembled WGS sequence"/>
</dbReference>
<feature type="region of interest" description="Disordered" evidence="2">
    <location>
        <begin position="385"/>
        <end position="473"/>
    </location>
</feature>
<feature type="compositionally biased region" description="Basic and acidic residues" evidence="2">
    <location>
        <begin position="391"/>
        <end position="400"/>
    </location>
</feature>
<comment type="caution">
    <text evidence="4">The sequence shown here is derived from an EMBL/GenBank/DDBJ whole genome shotgun (WGS) entry which is preliminary data.</text>
</comment>
<evidence type="ECO:0000256" key="2">
    <source>
        <dbReference type="SAM" id="MobiDB-lite"/>
    </source>
</evidence>
<dbReference type="RefSeq" id="XP_060279421.1">
    <property type="nucleotide sequence ID" value="XM_060424949.1"/>
</dbReference>
<dbReference type="SMART" id="SM00721">
    <property type="entry name" value="BAR"/>
    <property type="match status" value="1"/>
</dbReference>
<keyword evidence="5" id="KW-1185">Reference proteome</keyword>
<dbReference type="EMBL" id="MU839029">
    <property type="protein sequence ID" value="KAK1763208.1"/>
    <property type="molecule type" value="Genomic_DNA"/>
</dbReference>
<dbReference type="AlphaFoldDB" id="A0AAJ0BRL9"/>
<accession>A0AAJ0BRL9</accession>
<evidence type="ECO:0000259" key="3">
    <source>
        <dbReference type="PROSITE" id="PS51021"/>
    </source>
</evidence>
<feature type="compositionally biased region" description="Low complexity" evidence="2">
    <location>
        <begin position="427"/>
        <end position="448"/>
    </location>
</feature>
<dbReference type="GeneID" id="85308136"/>
<feature type="coiled-coil region" evidence="1">
    <location>
        <begin position="127"/>
        <end position="189"/>
    </location>
</feature>
<feature type="compositionally biased region" description="Gly residues" evidence="2">
    <location>
        <begin position="355"/>
        <end position="369"/>
    </location>
</feature>
<dbReference type="Pfam" id="PF03114">
    <property type="entry name" value="BAR"/>
    <property type="match status" value="1"/>
</dbReference>
<dbReference type="Gene3D" id="1.20.1270.60">
    <property type="entry name" value="Arfaptin homology (AH) domain/BAR domain"/>
    <property type="match status" value="1"/>
</dbReference>
<feature type="region of interest" description="Disordered" evidence="2">
    <location>
        <begin position="231"/>
        <end position="369"/>
    </location>
</feature>
<feature type="compositionally biased region" description="Pro residues" evidence="2">
    <location>
        <begin position="449"/>
        <end position="466"/>
    </location>
</feature>
<dbReference type="PROSITE" id="PS51021">
    <property type="entry name" value="BAR"/>
    <property type="match status" value="1"/>
</dbReference>
<evidence type="ECO:0000256" key="1">
    <source>
        <dbReference type="SAM" id="Coils"/>
    </source>
</evidence>
<dbReference type="CDD" id="cd07593">
    <property type="entry name" value="BAR_MUG137_fungi"/>
    <property type="match status" value="1"/>
</dbReference>
<organism evidence="4 5">
    <name type="scientific">Phialemonium atrogriseum</name>
    <dbReference type="NCBI Taxonomy" id="1093897"/>
    <lineage>
        <taxon>Eukaryota</taxon>
        <taxon>Fungi</taxon>
        <taxon>Dikarya</taxon>
        <taxon>Ascomycota</taxon>
        <taxon>Pezizomycotina</taxon>
        <taxon>Sordariomycetes</taxon>
        <taxon>Sordariomycetidae</taxon>
        <taxon>Cephalothecales</taxon>
        <taxon>Cephalothecaceae</taxon>
        <taxon>Phialemonium</taxon>
    </lineage>
</organism>
<evidence type="ECO:0000313" key="5">
    <source>
        <dbReference type="Proteomes" id="UP001244011"/>
    </source>
</evidence>